<reference evidence="14 15" key="1">
    <citation type="journal article" date="2017" name="Nat. Ecol. Evol.">
        <title>Scallop genome provides insights into evolution of bilaterian karyotype and development.</title>
        <authorList>
            <person name="Wang S."/>
            <person name="Zhang J."/>
            <person name="Jiao W."/>
            <person name="Li J."/>
            <person name="Xun X."/>
            <person name="Sun Y."/>
            <person name="Guo X."/>
            <person name="Huan P."/>
            <person name="Dong B."/>
            <person name="Zhang L."/>
            <person name="Hu X."/>
            <person name="Sun X."/>
            <person name="Wang J."/>
            <person name="Zhao C."/>
            <person name="Wang Y."/>
            <person name="Wang D."/>
            <person name="Huang X."/>
            <person name="Wang R."/>
            <person name="Lv J."/>
            <person name="Li Y."/>
            <person name="Zhang Z."/>
            <person name="Liu B."/>
            <person name="Lu W."/>
            <person name="Hui Y."/>
            <person name="Liang J."/>
            <person name="Zhou Z."/>
            <person name="Hou R."/>
            <person name="Li X."/>
            <person name="Liu Y."/>
            <person name="Li H."/>
            <person name="Ning X."/>
            <person name="Lin Y."/>
            <person name="Zhao L."/>
            <person name="Xing Q."/>
            <person name="Dou J."/>
            <person name="Li Y."/>
            <person name="Mao J."/>
            <person name="Guo H."/>
            <person name="Dou H."/>
            <person name="Li T."/>
            <person name="Mu C."/>
            <person name="Jiang W."/>
            <person name="Fu Q."/>
            <person name="Fu X."/>
            <person name="Miao Y."/>
            <person name="Liu J."/>
            <person name="Yu Q."/>
            <person name="Li R."/>
            <person name="Liao H."/>
            <person name="Li X."/>
            <person name="Kong Y."/>
            <person name="Jiang Z."/>
            <person name="Chourrout D."/>
            <person name="Li R."/>
            <person name="Bao Z."/>
        </authorList>
    </citation>
    <scope>NUCLEOTIDE SEQUENCE [LARGE SCALE GENOMIC DNA]</scope>
    <source>
        <strain evidence="14 15">PY_sf001</strain>
    </source>
</reference>
<evidence type="ECO:0000259" key="13">
    <source>
        <dbReference type="PROSITE" id="PS50011"/>
    </source>
</evidence>
<dbReference type="PROSITE" id="PS50011">
    <property type="entry name" value="PROTEIN_KINASE_DOM"/>
    <property type="match status" value="1"/>
</dbReference>
<accession>A0A210QJE0</accession>
<keyword evidence="6 11" id="KW-0547">Nucleotide-binding</keyword>
<evidence type="ECO:0000256" key="12">
    <source>
        <dbReference type="SAM" id="MobiDB-lite"/>
    </source>
</evidence>
<evidence type="ECO:0000256" key="9">
    <source>
        <dbReference type="ARBA" id="ARBA00047899"/>
    </source>
</evidence>
<evidence type="ECO:0000256" key="5">
    <source>
        <dbReference type="ARBA" id="ARBA00022679"/>
    </source>
</evidence>
<dbReference type="OrthoDB" id="193931at2759"/>
<feature type="region of interest" description="Disordered" evidence="12">
    <location>
        <begin position="473"/>
        <end position="513"/>
    </location>
</feature>
<protein>
    <recommendedName>
        <fullName evidence="2">non-specific serine/threonine protein kinase</fullName>
        <ecNumber evidence="2">2.7.11.1</ecNumber>
    </recommendedName>
</protein>
<evidence type="ECO:0000256" key="11">
    <source>
        <dbReference type="PROSITE-ProRule" id="PRU10141"/>
    </source>
</evidence>
<dbReference type="Pfam" id="PF00069">
    <property type="entry name" value="Pkinase"/>
    <property type="match status" value="1"/>
</dbReference>
<feature type="compositionally biased region" description="Basic residues" evidence="12">
    <location>
        <begin position="643"/>
        <end position="655"/>
    </location>
</feature>
<dbReference type="EMBL" id="NEDP02003367">
    <property type="protein sequence ID" value="OWF48829.1"/>
    <property type="molecule type" value="Genomic_DNA"/>
</dbReference>
<evidence type="ECO:0000256" key="10">
    <source>
        <dbReference type="ARBA" id="ARBA00048679"/>
    </source>
</evidence>
<dbReference type="InterPro" id="IPR011009">
    <property type="entry name" value="Kinase-like_dom_sf"/>
</dbReference>
<comment type="catalytic activity">
    <reaction evidence="9">
        <text>L-threonyl-[protein] + ATP = O-phospho-L-threonyl-[protein] + ADP + H(+)</text>
        <dbReference type="Rhea" id="RHEA:46608"/>
        <dbReference type="Rhea" id="RHEA-COMP:11060"/>
        <dbReference type="Rhea" id="RHEA-COMP:11605"/>
        <dbReference type="ChEBI" id="CHEBI:15378"/>
        <dbReference type="ChEBI" id="CHEBI:30013"/>
        <dbReference type="ChEBI" id="CHEBI:30616"/>
        <dbReference type="ChEBI" id="CHEBI:61977"/>
        <dbReference type="ChEBI" id="CHEBI:456216"/>
        <dbReference type="EC" id="2.7.11.1"/>
    </reaction>
</comment>
<dbReference type="InterPro" id="IPR017441">
    <property type="entry name" value="Protein_kinase_ATP_BS"/>
</dbReference>
<dbReference type="FunFam" id="3.30.200.20:FF:000003">
    <property type="entry name" value="Non-specific serine/threonine protein kinase"/>
    <property type="match status" value="1"/>
</dbReference>
<dbReference type="InterPro" id="IPR000719">
    <property type="entry name" value="Prot_kinase_dom"/>
</dbReference>
<keyword evidence="3" id="KW-0963">Cytoplasm</keyword>
<dbReference type="InterPro" id="IPR008271">
    <property type="entry name" value="Ser/Thr_kinase_AS"/>
</dbReference>
<feature type="region of interest" description="Disordered" evidence="12">
    <location>
        <begin position="626"/>
        <end position="656"/>
    </location>
</feature>
<dbReference type="PANTHER" id="PTHR24346">
    <property type="entry name" value="MAP/MICROTUBULE AFFINITY-REGULATING KINASE"/>
    <property type="match status" value="1"/>
</dbReference>
<keyword evidence="7 14" id="KW-0418">Kinase</keyword>
<dbReference type="SUPFAM" id="SSF56112">
    <property type="entry name" value="Protein kinase-like (PK-like)"/>
    <property type="match status" value="1"/>
</dbReference>
<evidence type="ECO:0000256" key="8">
    <source>
        <dbReference type="ARBA" id="ARBA00022840"/>
    </source>
</evidence>
<dbReference type="PANTHER" id="PTHR24346:SF79">
    <property type="entry name" value="PROTEIN KINASE DOMAIN-CONTAINING PROTEIN"/>
    <property type="match status" value="1"/>
</dbReference>
<proteinExistence type="predicted"/>
<evidence type="ECO:0000313" key="15">
    <source>
        <dbReference type="Proteomes" id="UP000242188"/>
    </source>
</evidence>
<evidence type="ECO:0000313" key="14">
    <source>
        <dbReference type="EMBL" id="OWF48829.1"/>
    </source>
</evidence>
<dbReference type="GO" id="GO:0005524">
    <property type="term" value="F:ATP binding"/>
    <property type="evidence" value="ECO:0007669"/>
    <property type="project" value="UniProtKB-UniRule"/>
</dbReference>
<keyword evidence="4" id="KW-0723">Serine/threonine-protein kinase</keyword>
<comment type="subcellular location">
    <subcellularLocation>
        <location evidence="1">Cytoplasm</location>
    </subcellularLocation>
</comment>
<dbReference type="GO" id="GO:0035556">
    <property type="term" value="P:intracellular signal transduction"/>
    <property type="evidence" value="ECO:0007669"/>
    <property type="project" value="TreeGrafter"/>
</dbReference>
<dbReference type="PROSITE" id="PS00108">
    <property type="entry name" value="PROTEIN_KINASE_ST"/>
    <property type="match status" value="1"/>
</dbReference>
<keyword evidence="15" id="KW-1185">Reference proteome</keyword>
<dbReference type="Gene3D" id="1.10.510.10">
    <property type="entry name" value="Transferase(Phosphotransferase) domain 1"/>
    <property type="match status" value="1"/>
</dbReference>
<gene>
    <name evidence="14" type="ORF">KP79_PYT07652</name>
</gene>
<dbReference type="FunFam" id="1.10.510.10:FF:001222">
    <property type="entry name" value="Serine/threonine-protein kinase ppk25"/>
    <property type="match status" value="1"/>
</dbReference>
<evidence type="ECO:0000256" key="6">
    <source>
        <dbReference type="ARBA" id="ARBA00022741"/>
    </source>
</evidence>
<sequence length="721" mass="81204">MTVTSSLSGYTSYLPPRVVDVPREAIRSFHHSKKVGNYLLGKTIGEGSFAKVKEALHVPTGELVAIKVIDKKRAKQDSYVRKNLRREGKILQLARHPNIVQLFEIMETENSYYLVTELCKGGDLMDYICQRKKLEEREAKKFIRQIVSAIEYLHRLGILHRDLKVENLLLDENRDIKIIDFGLSNTIKVSSSKDSVRAQEYLNTQCGSPAYAAPELLGRKKYGPQVDVWSIGVNMYAMLTGNLPFTVDPFNIKTLYNKMLSGQTNPLPEHVTKGKGIAMERAPCPNKLRNDELDDNIMKHMTESQGFRLSEVIRFVIGNIPSPALAMYHILHRKLVRYMADMRVKGKVSAMDSPMFGHKKVSLVFQRIKARRNSAGSEDSQTTNTQRFGAVNYMAKKKHTRVEKVDDVKITDMENDENDQTKTFEREAIDVTRTEQTKLSFCKSPLPIRRETTYLPIVPGKVIVRGAGVSHDLSPSPDLHSEDIGSDNCGTADGIDSHSTVNKRSNYRPHMMPPRRHLSRVKQYLWEDPLPSAEKGNAETADVLVRRLIKRCNTDLTVNMKGNKPRFQRAQHHPDNVTHQMCNGQNNVYIRRTEVKIVNNKKLIHLDYSPCGGNKDVKHVVTTAHGATHRGLEVPKPRTSARAAHHHQPHNHHRSGQALSLFNRSKSPHAASIERITALASSPKPASSKGTLNSELSSLLNRESTAPSLALPNIMSPTECK</sequence>
<dbReference type="AlphaFoldDB" id="A0A210QJE0"/>
<dbReference type="GO" id="GO:0005737">
    <property type="term" value="C:cytoplasm"/>
    <property type="evidence" value="ECO:0007669"/>
    <property type="project" value="UniProtKB-SubCell"/>
</dbReference>
<dbReference type="SMART" id="SM00220">
    <property type="entry name" value="S_TKc"/>
    <property type="match status" value="1"/>
</dbReference>
<evidence type="ECO:0000256" key="1">
    <source>
        <dbReference type="ARBA" id="ARBA00004496"/>
    </source>
</evidence>
<evidence type="ECO:0000256" key="7">
    <source>
        <dbReference type="ARBA" id="ARBA00022777"/>
    </source>
</evidence>
<name>A0A210QJE0_MIZYE</name>
<keyword evidence="5" id="KW-0808">Transferase</keyword>
<comment type="caution">
    <text evidence="14">The sequence shown here is derived from an EMBL/GenBank/DDBJ whole genome shotgun (WGS) entry which is preliminary data.</text>
</comment>
<feature type="domain" description="Protein kinase" evidence="13">
    <location>
        <begin position="38"/>
        <end position="325"/>
    </location>
</feature>
<evidence type="ECO:0000256" key="2">
    <source>
        <dbReference type="ARBA" id="ARBA00012513"/>
    </source>
</evidence>
<dbReference type="STRING" id="6573.A0A210QJE0"/>
<keyword evidence="8 11" id="KW-0067">ATP-binding</keyword>
<organism evidence="14 15">
    <name type="scientific">Mizuhopecten yessoensis</name>
    <name type="common">Japanese scallop</name>
    <name type="synonym">Patinopecten yessoensis</name>
    <dbReference type="NCBI Taxonomy" id="6573"/>
    <lineage>
        <taxon>Eukaryota</taxon>
        <taxon>Metazoa</taxon>
        <taxon>Spiralia</taxon>
        <taxon>Lophotrochozoa</taxon>
        <taxon>Mollusca</taxon>
        <taxon>Bivalvia</taxon>
        <taxon>Autobranchia</taxon>
        <taxon>Pteriomorphia</taxon>
        <taxon>Pectinida</taxon>
        <taxon>Pectinoidea</taxon>
        <taxon>Pectinidae</taxon>
        <taxon>Mizuhopecten</taxon>
    </lineage>
</organism>
<dbReference type="Proteomes" id="UP000242188">
    <property type="component" value="Unassembled WGS sequence"/>
</dbReference>
<dbReference type="PROSITE" id="PS00107">
    <property type="entry name" value="PROTEIN_KINASE_ATP"/>
    <property type="match status" value="1"/>
</dbReference>
<evidence type="ECO:0000256" key="4">
    <source>
        <dbReference type="ARBA" id="ARBA00022527"/>
    </source>
</evidence>
<dbReference type="GO" id="GO:0004674">
    <property type="term" value="F:protein serine/threonine kinase activity"/>
    <property type="evidence" value="ECO:0007669"/>
    <property type="project" value="UniProtKB-KW"/>
</dbReference>
<evidence type="ECO:0000256" key="3">
    <source>
        <dbReference type="ARBA" id="ARBA00022490"/>
    </source>
</evidence>
<feature type="binding site" evidence="11">
    <location>
        <position position="67"/>
    </location>
    <ligand>
        <name>ATP</name>
        <dbReference type="ChEBI" id="CHEBI:30616"/>
    </ligand>
</feature>
<comment type="catalytic activity">
    <reaction evidence="10">
        <text>L-seryl-[protein] + ATP = O-phospho-L-seryl-[protein] + ADP + H(+)</text>
        <dbReference type="Rhea" id="RHEA:17989"/>
        <dbReference type="Rhea" id="RHEA-COMP:9863"/>
        <dbReference type="Rhea" id="RHEA-COMP:11604"/>
        <dbReference type="ChEBI" id="CHEBI:15378"/>
        <dbReference type="ChEBI" id="CHEBI:29999"/>
        <dbReference type="ChEBI" id="CHEBI:30616"/>
        <dbReference type="ChEBI" id="CHEBI:83421"/>
        <dbReference type="ChEBI" id="CHEBI:456216"/>
        <dbReference type="EC" id="2.7.11.1"/>
    </reaction>
</comment>
<dbReference type="EC" id="2.7.11.1" evidence="2"/>